<accession>A0A160P8X9</accession>
<name>A0A160P8X9_STRLU</name>
<evidence type="ECO:0000313" key="2">
    <source>
        <dbReference type="Proteomes" id="UP000217676"/>
    </source>
</evidence>
<protein>
    <submittedName>
        <fullName evidence="1">Uncharacterized protein</fullName>
    </submittedName>
</protein>
<keyword evidence="2" id="KW-1185">Reference proteome</keyword>
<dbReference type="Proteomes" id="UP000217676">
    <property type="component" value="Chromosome"/>
</dbReference>
<proteinExistence type="predicted"/>
<sequence>MRTEAPNGDGAHLRGMSPLRRLSRRIRVPRVRWTSALGTACYPVRDIDLFIEESQTWWVTTTSPGEIRT</sequence>
<dbReference type="EMBL" id="AP017424">
    <property type="protein sequence ID" value="BAU87403.1"/>
    <property type="molecule type" value="Genomic_DNA"/>
</dbReference>
<organism evidence="1 2">
    <name type="scientific">Streptomyces laurentii</name>
    <dbReference type="NCBI Taxonomy" id="39478"/>
    <lineage>
        <taxon>Bacteria</taxon>
        <taxon>Bacillati</taxon>
        <taxon>Actinomycetota</taxon>
        <taxon>Actinomycetes</taxon>
        <taxon>Kitasatosporales</taxon>
        <taxon>Streptomycetaceae</taxon>
        <taxon>Streptomyces</taxon>
    </lineage>
</organism>
<evidence type="ECO:0000313" key="1">
    <source>
        <dbReference type="EMBL" id="BAU87403.1"/>
    </source>
</evidence>
<dbReference type="AlphaFoldDB" id="A0A160P8X9"/>
<reference evidence="1 2" key="1">
    <citation type="journal article" date="2016" name="Genome Announc.">
        <title>Complete Genome Sequence of Thiostrepton-Producing Streptomyces laurentii ATCC 31255.</title>
        <authorList>
            <person name="Doi K."/>
            <person name="Fujino Y."/>
            <person name="Nagayoshi Y."/>
            <person name="Ohshima T."/>
            <person name="Ogata S."/>
        </authorList>
    </citation>
    <scope>NUCLEOTIDE SEQUENCE [LARGE SCALE GENOMIC DNA]</scope>
    <source>
        <strain evidence="1 2">ATCC 31255</strain>
    </source>
</reference>
<dbReference type="KEGG" id="slau:SLA_6537"/>
<gene>
    <name evidence="1" type="ORF">SLA_6537</name>
</gene>